<keyword evidence="2" id="KW-1185">Reference proteome</keyword>
<dbReference type="EMBL" id="MJEQ01006296">
    <property type="protein sequence ID" value="OIT19760.1"/>
    <property type="molecule type" value="Genomic_DNA"/>
</dbReference>
<gene>
    <name evidence="1" type="ORF">A4A49_55179</name>
</gene>
<dbReference type="AlphaFoldDB" id="A0A1J6K3V0"/>
<evidence type="ECO:0000313" key="2">
    <source>
        <dbReference type="Proteomes" id="UP000187609"/>
    </source>
</evidence>
<reference evidence="1" key="1">
    <citation type="submission" date="2016-11" db="EMBL/GenBank/DDBJ databases">
        <title>The genome of Nicotiana attenuata.</title>
        <authorList>
            <person name="Xu S."/>
            <person name="Brockmoeller T."/>
            <person name="Gaquerel E."/>
            <person name="Navarro A."/>
            <person name="Kuhl H."/>
            <person name="Gase K."/>
            <person name="Ling Z."/>
            <person name="Zhou W."/>
            <person name="Kreitzer C."/>
            <person name="Stanke M."/>
            <person name="Tang H."/>
            <person name="Lyons E."/>
            <person name="Pandey P."/>
            <person name="Pandey S.P."/>
            <person name="Timmermann B."/>
            <person name="Baldwin I.T."/>
        </authorList>
    </citation>
    <scope>NUCLEOTIDE SEQUENCE [LARGE SCALE GENOMIC DNA]</scope>
    <source>
        <strain evidence="1">UT</strain>
    </source>
</reference>
<protein>
    <submittedName>
        <fullName evidence="1">Uncharacterized protein</fullName>
    </submittedName>
</protein>
<dbReference type="Proteomes" id="UP000187609">
    <property type="component" value="Unassembled WGS sequence"/>
</dbReference>
<proteinExistence type="predicted"/>
<accession>A0A1J6K3V0</accession>
<comment type="caution">
    <text evidence="1">The sequence shown here is derived from an EMBL/GenBank/DDBJ whole genome shotgun (WGS) entry which is preliminary data.</text>
</comment>
<dbReference type="Gramene" id="OIT19760">
    <property type="protein sequence ID" value="OIT19760"/>
    <property type="gene ID" value="A4A49_55179"/>
</dbReference>
<evidence type="ECO:0000313" key="1">
    <source>
        <dbReference type="EMBL" id="OIT19760.1"/>
    </source>
</evidence>
<organism evidence="1 2">
    <name type="scientific">Nicotiana attenuata</name>
    <name type="common">Coyote tobacco</name>
    <dbReference type="NCBI Taxonomy" id="49451"/>
    <lineage>
        <taxon>Eukaryota</taxon>
        <taxon>Viridiplantae</taxon>
        <taxon>Streptophyta</taxon>
        <taxon>Embryophyta</taxon>
        <taxon>Tracheophyta</taxon>
        <taxon>Spermatophyta</taxon>
        <taxon>Magnoliopsida</taxon>
        <taxon>eudicotyledons</taxon>
        <taxon>Gunneridae</taxon>
        <taxon>Pentapetalae</taxon>
        <taxon>asterids</taxon>
        <taxon>lamiids</taxon>
        <taxon>Solanales</taxon>
        <taxon>Solanaceae</taxon>
        <taxon>Nicotianoideae</taxon>
        <taxon>Nicotianeae</taxon>
        <taxon>Nicotiana</taxon>
    </lineage>
</organism>
<name>A0A1J6K3V0_NICAT</name>
<sequence>MASSTTTKIVDGAINFGVVHAATVPVVLPDIHAVATTLLHSQLWQTLMSKYRYVNRRSYISNANIKTFKKNAPQCKRRVEINDNLAKSKLNLTKADNIVVAVIFQTNNVANVRDWVIDSGATRYICANKNEFFLTSKLRKEKKLFILVTQEQPAFLGKEKLIW</sequence>